<organism evidence="1 2">
    <name type="scientific">Ignatzschineria larvae DSM 13226</name>
    <dbReference type="NCBI Taxonomy" id="1111732"/>
    <lineage>
        <taxon>Bacteria</taxon>
        <taxon>Pseudomonadati</taxon>
        <taxon>Pseudomonadota</taxon>
        <taxon>Gammaproteobacteria</taxon>
        <taxon>Cardiobacteriales</taxon>
        <taxon>Ignatzschineriaceae</taxon>
        <taxon>Ignatzschineria</taxon>
    </lineage>
</organism>
<accession>A0ABZ3C1N5</accession>
<gene>
    <name evidence="1" type="ORF">WMO13_06465</name>
</gene>
<dbReference type="Pfam" id="PF22759">
    <property type="entry name" value="E217_GP41"/>
    <property type="match status" value="1"/>
</dbReference>
<reference evidence="1 2" key="1">
    <citation type="submission" date="2024-03" db="EMBL/GenBank/DDBJ databases">
        <title>Complete Genome Sequence and Annotation of Ignatzschineria larvae DSM 13226.</title>
        <authorList>
            <person name="Cantrell E."/>
            <person name="Burcham Z.M."/>
        </authorList>
    </citation>
    <scope>NUCLEOTIDE SEQUENCE [LARGE SCALE GENOMIC DNA]</scope>
    <source>
        <strain evidence="1 2">DSM 13226</strain>
    </source>
</reference>
<dbReference type="EMBL" id="CP150637">
    <property type="protein sequence ID" value="WZW87023.1"/>
    <property type="molecule type" value="Genomic_DNA"/>
</dbReference>
<evidence type="ECO:0000313" key="2">
    <source>
        <dbReference type="Proteomes" id="UP001449178"/>
    </source>
</evidence>
<name>A0ABZ3C1N5_9GAMM</name>
<keyword evidence="2" id="KW-1185">Reference proteome</keyword>
<dbReference type="RefSeq" id="WP_026878532.1">
    <property type="nucleotide sequence ID" value="NZ_AZOD01000009.1"/>
</dbReference>
<proteinExistence type="predicted"/>
<protein>
    <submittedName>
        <fullName evidence="1">Uncharacterized protein</fullName>
    </submittedName>
</protein>
<dbReference type="InterPro" id="IPR054496">
    <property type="entry name" value="E217_GP41"/>
</dbReference>
<dbReference type="Proteomes" id="UP001449178">
    <property type="component" value="Chromosome"/>
</dbReference>
<sequence>MKQFGRVISLKVGNEEESIEINGLRIAFDVEKTKKAEPNSTTISIYNLNDSNRDLLTSKEYDQVELSVGYVADSPKLIFKGDIIKVINEKDDLDIITTLKCADGYKAYTEAKTVRTMSAGQTDNDFVNEAIKDFEAVRGYVELPNDRALPRGKVFICNTRELMNDVAQNNNADWSIQDGELIVLPKDKALDEGYIISSDTGMIASPRKTDKGIEVTTLCNPEYKIGGLVRIQSRFKEYSGDFKIESIKHSGDTLADDWFSHLVCINGDFKNE</sequence>
<dbReference type="NCBIfam" id="NF047561">
    <property type="entry name" value="orf58_phage_fam"/>
    <property type="match status" value="1"/>
</dbReference>
<evidence type="ECO:0000313" key="1">
    <source>
        <dbReference type="EMBL" id="WZW87023.1"/>
    </source>
</evidence>